<keyword evidence="3 6" id="KW-0597">Phosphoprotein</keyword>
<feature type="domain" description="Response regulatory" evidence="9">
    <location>
        <begin position="7"/>
        <end position="123"/>
    </location>
</feature>
<comment type="catalytic activity">
    <reaction evidence="1">
        <text>ATP + protein L-histidine = ADP + protein N-phospho-L-histidine.</text>
        <dbReference type="EC" id="2.7.13.3"/>
    </reaction>
</comment>
<dbReference type="Pfam" id="PF00072">
    <property type="entry name" value="Response_reg"/>
    <property type="match status" value="1"/>
</dbReference>
<dbReference type="EC" id="2.7.13.3" evidence="2"/>
<evidence type="ECO:0000256" key="6">
    <source>
        <dbReference type="PROSITE-ProRule" id="PRU00169"/>
    </source>
</evidence>
<comment type="caution">
    <text evidence="10">The sequence shown here is derived from an EMBL/GenBank/DDBJ whole genome shotgun (WGS) entry which is preliminary data.</text>
</comment>
<feature type="coiled-coil region" evidence="7">
    <location>
        <begin position="125"/>
        <end position="159"/>
    </location>
</feature>
<feature type="modified residue" description="4-aspartylphosphate" evidence="6">
    <location>
        <position position="56"/>
    </location>
</feature>
<accession>A0ABS0YA13</accession>
<dbReference type="PRINTS" id="PR00344">
    <property type="entry name" value="BCTRLSENSOR"/>
</dbReference>
<dbReference type="EMBL" id="JAEMHL010000001">
    <property type="protein sequence ID" value="MBJ6749137.1"/>
    <property type="molecule type" value="Genomic_DNA"/>
</dbReference>
<dbReference type="InterPro" id="IPR003661">
    <property type="entry name" value="HisK_dim/P_dom"/>
</dbReference>
<dbReference type="InterPro" id="IPR004358">
    <property type="entry name" value="Sig_transdc_His_kin-like_C"/>
</dbReference>
<sequence>MTQSRGNILVVDDTPANLQLLESILQERGYTVRAAINGRLAIKAARLQPPDLVMLDINMPEMNGFEVCRELKNDPQSAAIPVIFVSAAVETADKLHAFEEGGVDYVTKPFQPMEVLARVETHLELARVRSELQRQNQALAQALQTLTRAQTQLVQSEKMAALGLLTAGVAHELNNPLNFISASVQGLQKTVAPVDQLMLLCQDLAGGEAGAALRRLQAWIGANHPEELRQEMNELVSNACYGANRAAEIVASLRIFSRLDEADRKNVNLHECLDAALLLLHNRYKDHIRIERRYGDLPLWLCQPGRLNQVFMNLLGNAVDAINAKPAHAADEEIRVSTRLQERGGRSCAVVEIADTGIGMSDEVKQHLFEPFFTTKEVGGGVGLGLAISHGIVRDHEGSIEVESREGQGSLFRVVLPQFEV</sequence>
<evidence type="ECO:0000259" key="8">
    <source>
        <dbReference type="PROSITE" id="PS50109"/>
    </source>
</evidence>
<evidence type="ECO:0000313" key="11">
    <source>
        <dbReference type="Proteomes" id="UP000614714"/>
    </source>
</evidence>
<gene>
    <name evidence="10" type="ORF">JFN91_02815</name>
</gene>
<keyword evidence="7" id="KW-0175">Coiled coil</keyword>
<dbReference type="PANTHER" id="PTHR43047">
    <property type="entry name" value="TWO-COMPONENT HISTIDINE PROTEIN KINASE"/>
    <property type="match status" value="1"/>
</dbReference>
<dbReference type="Gene3D" id="3.30.565.10">
    <property type="entry name" value="Histidine kinase-like ATPase, C-terminal domain"/>
    <property type="match status" value="1"/>
</dbReference>
<reference evidence="10 11" key="1">
    <citation type="submission" date="2020-12" db="EMBL/GenBank/DDBJ databases">
        <title>Geomonas sp. Red421, isolated from paddy soil.</title>
        <authorList>
            <person name="Xu Z."/>
            <person name="Zhang Z."/>
            <person name="Masuda Y."/>
            <person name="Itoh H."/>
            <person name="Senoo K."/>
        </authorList>
    </citation>
    <scope>NUCLEOTIDE SEQUENCE [LARGE SCALE GENOMIC DNA]</scope>
    <source>
        <strain evidence="10 11">Red421</strain>
    </source>
</reference>
<dbReference type="InterPro" id="IPR036097">
    <property type="entry name" value="HisK_dim/P_sf"/>
</dbReference>
<evidence type="ECO:0000256" key="4">
    <source>
        <dbReference type="ARBA" id="ARBA00022679"/>
    </source>
</evidence>
<organism evidence="10 11">
    <name type="scientific">Geomonas anaerohicana</name>
    <dbReference type="NCBI Taxonomy" id="2798583"/>
    <lineage>
        <taxon>Bacteria</taxon>
        <taxon>Pseudomonadati</taxon>
        <taxon>Thermodesulfobacteriota</taxon>
        <taxon>Desulfuromonadia</taxon>
        <taxon>Geobacterales</taxon>
        <taxon>Geobacteraceae</taxon>
        <taxon>Geomonas</taxon>
    </lineage>
</organism>
<proteinExistence type="predicted"/>
<dbReference type="Proteomes" id="UP000614714">
    <property type="component" value="Unassembled WGS sequence"/>
</dbReference>
<evidence type="ECO:0000256" key="7">
    <source>
        <dbReference type="SAM" id="Coils"/>
    </source>
</evidence>
<dbReference type="SUPFAM" id="SSF47384">
    <property type="entry name" value="Homodimeric domain of signal transducing histidine kinase"/>
    <property type="match status" value="1"/>
</dbReference>
<evidence type="ECO:0000313" key="10">
    <source>
        <dbReference type="EMBL" id="MBJ6749137.1"/>
    </source>
</evidence>
<dbReference type="PANTHER" id="PTHR43047:SF72">
    <property type="entry name" value="OSMOSENSING HISTIDINE PROTEIN KINASE SLN1"/>
    <property type="match status" value="1"/>
</dbReference>
<dbReference type="InterPro" id="IPR003594">
    <property type="entry name" value="HATPase_dom"/>
</dbReference>
<dbReference type="SMART" id="SM00387">
    <property type="entry name" value="HATPase_c"/>
    <property type="match status" value="1"/>
</dbReference>
<dbReference type="Gene3D" id="1.10.287.130">
    <property type="match status" value="1"/>
</dbReference>
<evidence type="ECO:0000256" key="2">
    <source>
        <dbReference type="ARBA" id="ARBA00012438"/>
    </source>
</evidence>
<keyword evidence="4" id="KW-0808">Transferase</keyword>
<evidence type="ECO:0000256" key="5">
    <source>
        <dbReference type="ARBA" id="ARBA00022777"/>
    </source>
</evidence>
<evidence type="ECO:0000256" key="1">
    <source>
        <dbReference type="ARBA" id="ARBA00000085"/>
    </source>
</evidence>
<dbReference type="InterPro" id="IPR011006">
    <property type="entry name" value="CheY-like_superfamily"/>
</dbReference>
<dbReference type="SMART" id="SM00388">
    <property type="entry name" value="HisKA"/>
    <property type="match status" value="1"/>
</dbReference>
<dbReference type="PROSITE" id="PS50110">
    <property type="entry name" value="RESPONSE_REGULATORY"/>
    <property type="match status" value="1"/>
</dbReference>
<evidence type="ECO:0000259" key="9">
    <source>
        <dbReference type="PROSITE" id="PS50110"/>
    </source>
</evidence>
<keyword evidence="11" id="KW-1185">Reference proteome</keyword>
<feature type="domain" description="Histidine kinase" evidence="8">
    <location>
        <begin position="168"/>
        <end position="420"/>
    </location>
</feature>
<dbReference type="InterPro" id="IPR005467">
    <property type="entry name" value="His_kinase_dom"/>
</dbReference>
<evidence type="ECO:0000256" key="3">
    <source>
        <dbReference type="ARBA" id="ARBA00022553"/>
    </source>
</evidence>
<dbReference type="CDD" id="cd19920">
    <property type="entry name" value="REC_PA4781-like"/>
    <property type="match status" value="1"/>
</dbReference>
<dbReference type="SUPFAM" id="SSF52172">
    <property type="entry name" value="CheY-like"/>
    <property type="match status" value="1"/>
</dbReference>
<dbReference type="InterPro" id="IPR036890">
    <property type="entry name" value="HATPase_C_sf"/>
</dbReference>
<dbReference type="Gene3D" id="3.40.50.2300">
    <property type="match status" value="1"/>
</dbReference>
<dbReference type="RefSeq" id="WP_199387682.1">
    <property type="nucleotide sequence ID" value="NZ_JAEMHL010000001.1"/>
</dbReference>
<dbReference type="PROSITE" id="PS50109">
    <property type="entry name" value="HIS_KIN"/>
    <property type="match status" value="1"/>
</dbReference>
<dbReference type="SUPFAM" id="SSF55874">
    <property type="entry name" value="ATPase domain of HSP90 chaperone/DNA topoisomerase II/histidine kinase"/>
    <property type="match status" value="1"/>
</dbReference>
<dbReference type="Pfam" id="PF02518">
    <property type="entry name" value="HATPase_c"/>
    <property type="match status" value="1"/>
</dbReference>
<dbReference type="InterPro" id="IPR001789">
    <property type="entry name" value="Sig_transdc_resp-reg_receiver"/>
</dbReference>
<protein>
    <recommendedName>
        <fullName evidence="2">histidine kinase</fullName>
        <ecNumber evidence="2">2.7.13.3</ecNumber>
    </recommendedName>
</protein>
<name>A0ABS0YA13_9BACT</name>
<dbReference type="CDD" id="cd00082">
    <property type="entry name" value="HisKA"/>
    <property type="match status" value="1"/>
</dbReference>
<dbReference type="SMART" id="SM00448">
    <property type="entry name" value="REC"/>
    <property type="match status" value="1"/>
</dbReference>
<keyword evidence="5" id="KW-0418">Kinase</keyword>